<dbReference type="GO" id="GO:0005829">
    <property type="term" value="C:cytosol"/>
    <property type="evidence" value="ECO:0007669"/>
    <property type="project" value="TreeGrafter"/>
</dbReference>
<protein>
    <submittedName>
        <fullName evidence="7">UDP-galactopyranose mutase</fullName>
        <ecNumber evidence="7">5.4.99.9</ecNumber>
    </submittedName>
</protein>
<comment type="similarity">
    <text evidence="2">Belongs to the UDP-galactopyranose/dTDP-fucopyranose mutase family.</text>
</comment>
<feature type="domain" description="UDP-galactopyranose mutase C-terminal" evidence="6">
    <location>
        <begin position="159"/>
        <end position="358"/>
    </location>
</feature>
<keyword evidence="5 7" id="KW-0413">Isomerase</keyword>
<dbReference type="PANTHER" id="PTHR21197:SF0">
    <property type="entry name" value="UDP-GALACTOPYRANOSE MUTASE"/>
    <property type="match status" value="1"/>
</dbReference>
<gene>
    <name evidence="7" type="primary">glf</name>
    <name evidence="7" type="ORF">HHL09_14640</name>
</gene>
<dbReference type="InterPro" id="IPR015899">
    <property type="entry name" value="UDP-GalPyranose_mutase_C"/>
</dbReference>
<evidence type="ECO:0000256" key="5">
    <source>
        <dbReference type="ARBA" id="ARBA00023235"/>
    </source>
</evidence>
<dbReference type="RefSeq" id="WP_169455372.1">
    <property type="nucleotide sequence ID" value="NZ_CP051774.1"/>
</dbReference>
<organism evidence="7 8">
    <name type="scientific">Luteolibacter luteus</name>
    <dbReference type="NCBI Taxonomy" id="2728835"/>
    <lineage>
        <taxon>Bacteria</taxon>
        <taxon>Pseudomonadati</taxon>
        <taxon>Verrucomicrobiota</taxon>
        <taxon>Verrucomicrobiia</taxon>
        <taxon>Verrucomicrobiales</taxon>
        <taxon>Verrucomicrobiaceae</taxon>
        <taxon>Luteolibacter</taxon>
    </lineage>
</organism>
<evidence type="ECO:0000256" key="4">
    <source>
        <dbReference type="ARBA" id="ARBA00022827"/>
    </source>
</evidence>
<evidence type="ECO:0000313" key="7">
    <source>
        <dbReference type="EMBL" id="QJE96972.1"/>
    </source>
</evidence>
<sequence length="392" mass="45104">MTNLSQVSDSEQRVLIVGAGFSGAVLARQLAELANIKSLVIDSREHIAGNCHTERDAETGIMIHRYGPHIFHTNRADVWDYVNRFGDFRPFVNRVKATIDQGVFSLPVNLHTINQFFGTNLSPAEAREFIEQKADTSITEPANFEEQALKFIGRELYEAFFQGYTKKQWGCDPRELPAAILSRLPVRFSYDDNYYNSSFQGIPAEGYTEVVAKILSHPNIEVRLNTRYEHDMAKSFDHVFYTGPLDGYFDHRLGRLSYRTVFWEEKRATGDFQGVAVMNYPNPEVPYTRIHEHKHFTPWEKHEATQAFVEYSKETGPDDIPYYPKRLPADKELLAAYIELAKAEHKVSFLGRLATYRYLDMHQVIGEAMDFVERWLSAKENGEALPECWQGL</sequence>
<dbReference type="AlphaFoldDB" id="A0A858RJE7"/>
<evidence type="ECO:0000256" key="2">
    <source>
        <dbReference type="ARBA" id="ARBA00009321"/>
    </source>
</evidence>
<evidence type="ECO:0000313" key="8">
    <source>
        <dbReference type="Proteomes" id="UP000501812"/>
    </source>
</evidence>
<dbReference type="Pfam" id="PF03275">
    <property type="entry name" value="GLF"/>
    <property type="match status" value="1"/>
</dbReference>
<dbReference type="PANTHER" id="PTHR21197">
    <property type="entry name" value="UDP-GALACTOPYRANOSE MUTASE"/>
    <property type="match status" value="1"/>
</dbReference>
<dbReference type="GO" id="GO:0008767">
    <property type="term" value="F:UDP-galactopyranose mutase activity"/>
    <property type="evidence" value="ECO:0007669"/>
    <property type="project" value="UniProtKB-EC"/>
</dbReference>
<comment type="cofactor">
    <cofactor evidence="1">
        <name>FAD</name>
        <dbReference type="ChEBI" id="CHEBI:57692"/>
    </cofactor>
</comment>
<accession>A0A858RJE7</accession>
<reference evidence="7 8" key="1">
    <citation type="submission" date="2020-04" db="EMBL/GenBank/DDBJ databases">
        <title>Luteolibacter sp. G-1-1-1 isolated from soil.</title>
        <authorList>
            <person name="Dahal R.H."/>
        </authorList>
    </citation>
    <scope>NUCLEOTIDE SEQUENCE [LARGE SCALE GENOMIC DNA]</scope>
    <source>
        <strain evidence="7 8">G-1-1-1</strain>
    </source>
</reference>
<dbReference type="EMBL" id="CP051774">
    <property type="protein sequence ID" value="QJE96972.1"/>
    <property type="molecule type" value="Genomic_DNA"/>
</dbReference>
<keyword evidence="8" id="KW-1185">Reference proteome</keyword>
<dbReference type="Gene3D" id="3.40.50.720">
    <property type="entry name" value="NAD(P)-binding Rossmann-like Domain"/>
    <property type="match status" value="3"/>
</dbReference>
<dbReference type="SUPFAM" id="SSF51971">
    <property type="entry name" value="Nucleotide-binding domain"/>
    <property type="match status" value="1"/>
</dbReference>
<evidence type="ECO:0000259" key="6">
    <source>
        <dbReference type="Pfam" id="PF03275"/>
    </source>
</evidence>
<keyword evidence="3" id="KW-0285">Flavoprotein</keyword>
<dbReference type="NCBIfam" id="TIGR00031">
    <property type="entry name" value="UDP-GALP_mutase"/>
    <property type="match status" value="1"/>
</dbReference>
<evidence type="ECO:0000256" key="3">
    <source>
        <dbReference type="ARBA" id="ARBA00022630"/>
    </source>
</evidence>
<dbReference type="EC" id="5.4.99.9" evidence="7"/>
<dbReference type="Pfam" id="PF13450">
    <property type="entry name" value="NAD_binding_8"/>
    <property type="match status" value="1"/>
</dbReference>
<dbReference type="Proteomes" id="UP000501812">
    <property type="component" value="Chromosome"/>
</dbReference>
<dbReference type="SUPFAM" id="SSF54373">
    <property type="entry name" value="FAD-linked reductases, C-terminal domain"/>
    <property type="match status" value="1"/>
</dbReference>
<dbReference type="GO" id="GO:0050660">
    <property type="term" value="F:flavin adenine dinucleotide binding"/>
    <property type="evidence" value="ECO:0007669"/>
    <property type="project" value="TreeGrafter"/>
</dbReference>
<keyword evidence="4" id="KW-0274">FAD</keyword>
<dbReference type="InterPro" id="IPR004379">
    <property type="entry name" value="UDP-GALP_mutase"/>
</dbReference>
<name>A0A858RJE7_9BACT</name>
<dbReference type="KEGG" id="luo:HHL09_14640"/>
<proteinExistence type="inferred from homology"/>
<evidence type="ECO:0000256" key="1">
    <source>
        <dbReference type="ARBA" id="ARBA00001974"/>
    </source>
</evidence>